<evidence type="ECO:0000313" key="2">
    <source>
        <dbReference type="EMBL" id="SCZ86765.1"/>
    </source>
</evidence>
<dbReference type="Proteomes" id="UP000198729">
    <property type="component" value="Unassembled WGS sequence"/>
</dbReference>
<organism evidence="2 3">
    <name type="scientific">Nitrosomonas mobilis</name>
    <dbReference type="NCBI Taxonomy" id="51642"/>
    <lineage>
        <taxon>Bacteria</taxon>
        <taxon>Pseudomonadati</taxon>
        <taxon>Pseudomonadota</taxon>
        <taxon>Betaproteobacteria</taxon>
        <taxon>Nitrosomonadales</taxon>
        <taxon>Nitrosomonadaceae</taxon>
        <taxon>Nitrosomonas</taxon>
    </lineage>
</organism>
<dbReference type="EMBL" id="FMWO01000085">
    <property type="protein sequence ID" value="SCZ86765.1"/>
    <property type="molecule type" value="Genomic_DNA"/>
</dbReference>
<feature type="chain" id="PRO_5011568433" description="DUF4189 domain-containing protein" evidence="1">
    <location>
        <begin position="25"/>
        <end position="121"/>
    </location>
</feature>
<name>A0A1G5SHS2_9PROT</name>
<gene>
    <name evidence="2" type="ORF">NSMM_740003</name>
</gene>
<evidence type="ECO:0000256" key="1">
    <source>
        <dbReference type="SAM" id="SignalP"/>
    </source>
</evidence>
<keyword evidence="3" id="KW-1185">Reference proteome</keyword>
<evidence type="ECO:0000313" key="3">
    <source>
        <dbReference type="Proteomes" id="UP000198729"/>
    </source>
</evidence>
<sequence length="121" mass="13547">MVRNFPRFYLLIILASLASSNAISQSRPEMHWSTFNKQASQCACHLFARDALRKEGLNQIFEDTGSIILAGNNRVVAEVVCLPGDQKIRLSAFSSDSKTAELTRNRIRETIVKSVLFDTCP</sequence>
<protein>
    <recommendedName>
        <fullName evidence="4">DUF4189 domain-containing protein</fullName>
    </recommendedName>
</protein>
<feature type="signal peptide" evidence="1">
    <location>
        <begin position="1"/>
        <end position="24"/>
    </location>
</feature>
<dbReference type="AlphaFoldDB" id="A0A1G5SHS2"/>
<dbReference type="RefSeq" id="WP_090288011.1">
    <property type="nucleotide sequence ID" value="NZ_FMWO01000085.1"/>
</dbReference>
<proteinExistence type="predicted"/>
<evidence type="ECO:0008006" key="4">
    <source>
        <dbReference type="Google" id="ProtNLM"/>
    </source>
</evidence>
<accession>A0A1G5SHS2</accession>
<keyword evidence="1" id="KW-0732">Signal</keyword>
<dbReference type="STRING" id="51642.NSMM_740003"/>
<reference evidence="2 3" key="1">
    <citation type="submission" date="2016-10" db="EMBL/GenBank/DDBJ databases">
        <authorList>
            <person name="de Groot N.N."/>
        </authorList>
    </citation>
    <scope>NUCLEOTIDE SEQUENCE [LARGE SCALE GENOMIC DNA]</scope>
    <source>
        <strain evidence="2">1</strain>
    </source>
</reference>